<dbReference type="InterPro" id="IPR035451">
    <property type="entry name" value="Ada-like_dom_sf"/>
</dbReference>
<dbReference type="InterPro" id="IPR023546">
    <property type="entry name" value="MGMT"/>
</dbReference>
<dbReference type="FunFam" id="1.10.10.10:FF:000214">
    <property type="entry name" value="Methylated-DNA--protein-cysteine methyltransferase"/>
    <property type="match status" value="1"/>
</dbReference>
<dbReference type="CDD" id="cd06445">
    <property type="entry name" value="ATase"/>
    <property type="match status" value="1"/>
</dbReference>
<dbReference type="InterPro" id="IPR016221">
    <property type="entry name" value="Bifunct_regulatory_prot_Ada"/>
</dbReference>
<evidence type="ECO:0000256" key="12">
    <source>
        <dbReference type="PIRSR" id="PIRSR000409-2"/>
    </source>
</evidence>
<evidence type="ECO:0000256" key="3">
    <source>
        <dbReference type="ARBA" id="ARBA00022490"/>
    </source>
</evidence>
<dbReference type="EC" id="2.1.1.63" evidence="10"/>
<dbReference type="SUPFAM" id="SSF57884">
    <property type="entry name" value="Ada DNA repair protein, N-terminal domain (N-Ada 10)"/>
    <property type="match status" value="1"/>
</dbReference>
<feature type="active site" description="Nucleophile; methyl group acceptor from either O6-methylguanine or O4-methylthymine" evidence="11">
    <location>
        <position position="317"/>
    </location>
</feature>
<reference evidence="16" key="1">
    <citation type="submission" date="2017-06" db="EMBL/GenBank/DDBJ databases">
        <authorList>
            <person name="LiPuma J."/>
            <person name="Spilker T."/>
        </authorList>
    </citation>
    <scope>NUCLEOTIDE SEQUENCE [LARGE SCALE GENOMIC DNA]</scope>
    <source>
        <strain evidence="16">AU17325</strain>
    </source>
</reference>
<dbReference type="InterPro" id="IPR008332">
    <property type="entry name" value="MethylG_MeTrfase_N"/>
</dbReference>
<dbReference type="InterPro" id="IPR036631">
    <property type="entry name" value="MGMT_N_sf"/>
</dbReference>
<name>A0A228I164_9BURK</name>
<dbReference type="Gene3D" id="3.30.160.70">
    <property type="entry name" value="Methylated DNA-protein cysteine methyltransferase domain"/>
    <property type="match status" value="1"/>
</dbReference>
<comment type="caution">
    <text evidence="15">The sequence shown here is derived from an EMBL/GenBank/DDBJ whole genome shotgun (WGS) entry which is preliminary data.</text>
</comment>
<evidence type="ECO:0000256" key="8">
    <source>
        <dbReference type="ARBA" id="ARBA00023204"/>
    </source>
</evidence>
<accession>A0A228I164</accession>
<dbReference type="InterPro" id="IPR018060">
    <property type="entry name" value="HTH_AraC"/>
</dbReference>
<dbReference type="Gene3D" id="3.40.10.10">
    <property type="entry name" value="DNA Methylphosphotriester Repair Domain"/>
    <property type="match status" value="1"/>
</dbReference>
<comment type="catalytic activity">
    <reaction evidence="1 10">
        <text>a 4-O-methyl-thymidine in DNA + L-cysteinyl-[protein] = a thymidine in DNA + S-methyl-L-cysteinyl-[protein]</text>
        <dbReference type="Rhea" id="RHEA:53428"/>
        <dbReference type="Rhea" id="RHEA-COMP:10131"/>
        <dbReference type="Rhea" id="RHEA-COMP:10132"/>
        <dbReference type="Rhea" id="RHEA-COMP:13555"/>
        <dbReference type="Rhea" id="RHEA-COMP:13556"/>
        <dbReference type="ChEBI" id="CHEBI:29950"/>
        <dbReference type="ChEBI" id="CHEBI:82612"/>
        <dbReference type="ChEBI" id="CHEBI:137386"/>
        <dbReference type="ChEBI" id="CHEBI:137387"/>
        <dbReference type="EC" id="2.1.1.63"/>
    </reaction>
</comment>
<evidence type="ECO:0000313" key="15">
    <source>
        <dbReference type="EMBL" id="OXI35932.1"/>
    </source>
</evidence>
<dbReference type="Gene3D" id="1.10.10.10">
    <property type="entry name" value="Winged helix-like DNA-binding domain superfamily/Winged helix DNA-binding domain"/>
    <property type="match status" value="1"/>
</dbReference>
<dbReference type="HAMAP" id="MF_00772">
    <property type="entry name" value="OGT"/>
    <property type="match status" value="1"/>
</dbReference>
<dbReference type="Proteomes" id="UP000214600">
    <property type="component" value="Unassembled WGS sequence"/>
</dbReference>
<comment type="miscellaneous">
    <text evidence="10">This enzyme catalyzes only one turnover and therefore is not strictly catalytic. According to one definition, an enzyme is a biocatalyst that acts repeatedly and over many reaction cycles.</text>
</comment>
<dbReference type="GO" id="GO:0006307">
    <property type="term" value="P:DNA alkylation repair"/>
    <property type="evidence" value="ECO:0007669"/>
    <property type="project" value="UniProtKB-UniRule"/>
</dbReference>
<keyword evidence="12" id="KW-0479">Metal-binding</keyword>
<evidence type="ECO:0000256" key="10">
    <source>
        <dbReference type="HAMAP-Rule" id="MF_00772"/>
    </source>
</evidence>
<dbReference type="Pfam" id="PF01035">
    <property type="entry name" value="DNA_binding_1"/>
    <property type="match status" value="1"/>
</dbReference>
<dbReference type="InterPro" id="IPR036217">
    <property type="entry name" value="MethylDNA_cys_MeTrfase_DNAb"/>
</dbReference>
<feature type="active site" description="Nucleophile; methyl group acceptor from methylphosphotriester" evidence="11">
    <location>
        <position position="38"/>
    </location>
</feature>
<dbReference type="GO" id="GO:0003700">
    <property type="term" value="F:DNA-binding transcription factor activity"/>
    <property type="evidence" value="ECO:0007669"/>
    <property type="project" value="InterPro"/>
</dbReference>
<keyword evidence="4 10" id="KW-0489">Methyltransferase</keyword>
<dbReference type="InterPro" id="IPR014048">
    <property type="entry name" value="MethylDNA_cys_MeTrfase_DNA-bd"/>
</dbReference>
<evidence type="ECO:0000256" key="11">
    <source>
        <dbReference type="PIRSR" id="PIRSR000409-1"/>
    </source>
</evidence>
<dbReference type="AlphaFoldDB" id="A0A228I164"/>
<keyword evidence="12" id="KW-0862">Zinc</keyword>
<sequence length="348" mass="38976">MLVTDTLQVDAYYRALVERAADHVGIFYVGVKTTGVFCIATCRARKPKRENVVFYTDLRETLNAGFRPCKVCRPTENAHAAPPDVAEAIDWVRAHPKERLSDAHLRQRGLSPERIRRWFQQHYGMSFQAFQRSLRINTALEELKAGRRTIDVALDSGYDSLSGFGYTCRKLTGRAPTEAANVILTHRFTTPLGPMFVCATEQGVCLLEFVDRRMLETEFKDLQRLLRARILTGENAHTRQAEREIGEYFAGTRKQFDLTLDTPGSPFQQSVWQALQAVPYGSTAGYGEQAERLGKPQSVRAVAGANGANRVAIVIPCHRVLGKDGALTGYGGGLARKQWLLEHEKRHA</sequence>
<comment type="catalytic activity">
    <reaction evidence="9 10">
        <text>a 6-O-methyl-2'-deoxyguanosine in DNA + L-cysteinyl-[protein] = S-methyl-L-cysteinyl-[protein] + a 2'-deoxyguanosine in DNA</text>
        <dbReference type="Rhea" id="RHEA:24000"/>
        <dbReference type="Rhea" id="RHEA-COMP:10131"/>
        <dbReference type="Rhea" id="RHEA-COMP:10132"/>
        <dbReference type="Rhea" id="RHEA-COMP:11367"/>
        <dbReference type="Rhea" id="RHEA-COMP:11368"/>
        <dbReference type="ChEBI" id="CHEBI:29950"/>
        <dbReference type="ChEBI" id="CHEBI:82612"/>
        <dbReference type="ChEBI" id="CHEBI:85445"/>
        <dbReference type="ChEBI" id="CHEBI:85448"/>
        <dbReference type="EC" id="2.1.1.63"/>
    </reaction>
</comment>
<feature type="active site" description="Nucleophile; methyl group acceptor" evidence="10">
    <location>
        <position position="317"/>
    </location>
</feature>
<evidence type="ECO:0000256" key="6">
    <source>
        <dbReference type="ARBA" id="ARBA00022763"/>
    </source>
</evidence>
<feature type="binding site" evidence="12">
    <location>
        <position position="45"/>
    </location>
    <ligand>
        <name>DNA</name>
        <dbReference type="ChEBI" id="CHEBI:16991"/>
    </ligand>
</feature>
<feature type="domain" description="HTH araC/xylS-type" evidence="14">
    <location>
        <begin position="109"/>
        <end position="182"/>
    </location>
</feature>
<organism evidence="15 16">
    <name type="scientific">Burkholderia aenigmatica</name>
    <dbReference type="NCBI Taxonomy" id="2015348"/>
    <lineage>
        <taxon>Bacteria</taxon>
        <taxon>Pseudomonadati</taxon>
        <taxon>Pseudomonadota</taxon>
        <taxon>Betaproteobacteria</taxon>
        <taxon>Burkholderiales</taxon>
        <taxon>Burkholderiaceae</taxon>
        <taxon>Burkholderia</taxon>
        <taxon>Burkholderia cepacia complex</taxon>
    </lineage>
</organism>
<feature type="binding site" evidence="13">
    <location>
        <position position="42"/>
    </location>
    <ligand>
        <name>Zn(2+)</name>
        <dbReference type="ChEBI" id="CHEBI:29105"/>
    </ligand>
</feature>
<dbReference type="PIRSF" id="PIRSF000409">
    <property type="entry name" value="Ada"/>
    <property type="match status" value="1"/>
</dbReference>
<feature type="binding site" evidence="13">
    <location>
        <position position="69"/>
    </location>
    <ligand>
        <name>Zn(2+)</name>
        <dbReference type="ChEBI" id="CHEBI:29105"/>
    </ligand>
</feature>
<dbReference type="InterPro" id="IPR004026">
    <property type="entry name" value="Ada_DNA_repair_Zn-bd"/>
</dbReference>
<evidence type="ECO:0000256" key="5">
    <source>
        <dbReference type="ARBA" id="ARBA00022679"/>
    </source>
</evidence>
<feature type="binding site" evidence="13">
    <location>
        <position position="72"/>
    </location>
    <ligand>
        <name>Zn(2+)</name>
        <dbReference type="ChEBI" id="CHEBI:29105"/>
    </ligand>
</feature>
<dbReference type="GO" id="GO:0005737">
    <property type="term" value="C:cytoplasm"/>
    <property type="evidence" value="ECO:0007669"/>
    <property type="project" value="UniProtKB-SubCell"/>
</dbReference>
<evidence type="ECO:0000256" key="13">
    <source>
        <dbReference type="PIRSR" id="PIRSR000409-3"/>
    </source>
</evidence>
<comment type="subcellular location">
    <subcellularLocation>
        <location evidence="10">Cytoplasm</location>
    </subcellularLocation>
</comment>
<dbReference type="GO" id="GO:0043565">
    <property type="term" value="F:sequence-specific DNA binding"/>
    <property type="evidence" value="ECO:0007669"/>
    <property type="project" value="InterPro"/>
</dbReference>
<feature type="binding site" evidence="13">
    <location>
        <position position="38"/>
    </location>
    <ligand>
        <name>Zn(2+)</name>
        <dbReference type="ChEBI" id="CHEBI:29105"/>
    </ligand>
</feature>
<evidence type="ECO:0000256" key="7">
    <source>
        <dbReference type="ARBA" id="ARBA00023159"/>
    </source>
</evidence>
<protein>
    <recommendedName>
        <fullName evidence="10">Methylated-DNA--protein-cysteine methyltransferase</fullName>
        <ecNumber evidence="10">2.1.1.63</ecNumber>
    </recommendedName>
    <alternativeName>
        <fullName evidence="10">6-O-methylguanine-DNA methyltransferase</fullName>
        <shortName evidence="10">MGMT</shortName>
    </alternativeName>
    <alternativeName>
        <fullName evidence="10">O-6-methylguanine-DNA-alkyltransferase</fullName>
    </alternativeName>
</protein>
<comment type="cofactor">
    <cofactor evidence="12">
        <name>Zn(2+)</name>
        <dbReference type="ChEBI" id="CHEBI:29105"/>
    </cofactor>
    <text evidence="12">Binds 1 zinc ion per subunit.</text>
</comment>
<gene>
    <name evidence="15" type="ORF">CFB84_36700</name>
</gene>
<dbReference type="Pfam" id="PF02870">
    <property type="entry name" value="Methyltransf_1N"/>
    <property type="match status" value="1"/>
</dbReference>
<keyword evidence="7" id="KW-0010">Activator</keyword>
<dbReference type="SUPFAM" id="SSF46767">
    <property type="entry name" value="Methylated DNA-protein cysteine methyltransferase, C-terminal domain"/>
    <property type="match status" value="1"/>
</dbReference>
<dbReference type="Pfam" id="PF02805">
    <property type="entry name" value="Ada_Zn_binding"/>
    <property type="match status" value="1"/>
</dbReference>
<comment type="function">
    <text evidence="10">Involved in the cellular defense against the biological effects of O6-methylguanine (O6-MeG) and O4-methylthymine (O4-MeT) in DNA. Repairs the methylated nucleobase in DNA by stoichiometrically transferring the methyl group to a cysteine residue in the enzyme. This is a suicide reaction: the enzyme is irreversibly inactivated.</text>
</comment>
<feature type="binding site" evidence="12">
    <location>
        <position position="34"/>
    </location>
    <ligand>
        <name>DNA</name>
        <dbReference type="ChEBI" id="CHEBI:16991"/>
    </ligand>
</feature>
<comment type="similarity">
    <text evidence="2 10">Belongs to the MGMT family.</text>
</comment>
<dbReference type="EMBL" id="NKFA01000027">
    <property type="protein sequence ID" value="OXI35932.1"/>
    <property type="molecule type" value="Genomic_DNA"/>
</dbReference>
<feature type="binding site" evidence="12">
    <location>
        <position position="43"/>
    </location>
    <ligand>
        <name>DNA</name>
        <dbReference type="ChEBI" id="CHEBI:16991"/>
    </ligand>
</feature>
<dbReference type="Pfam" id="PF12833">
    <property type="entry name" value="HTH_18"/>
    <property type="match status" value="1"/>
</dbReference>
<dbReference type="Gene3D" id="1.10.10.60">
    <property type="entry name" value="Homeodomain-like"/>
    <property type="match status" value="1"/>
</dbReference>
<keyword evidence="6 10" id="KW-0227">DNA damage</keyword>
<keyword evidence="5 10" id="KW-0808">Transferase</keyword>
<evidence type="ECO:0000256" key="9">
    <source>
        <dbReference type="ARBA" id="ARBA00049348"/>
    </source>
</evidence>
<dbReference type="SUPFAM" id="SSF53155">
    <property type="entry name" value="Methylated DNA-protein cysteine methyltransferase domain"/>
    <property type="match status" value="1"/>
</dbReference>
<dbReference type="OrthoDB" id="9802228at2"/>
<evidence type="ECO:0000259" key="14">
    <source>
        <dbReference type="PROSITE" id="PS01124"/>
    </source>
</evidence>
<dbReference type="GO" id="GO:0003908">
    <property type="term" value="F:methylated-DNA-[protein]-cysteine S-methyltransferase activity"/>
    <property type="evidence" value="ECO:0007669"/>
    <property type="project" value="UniProtKB-UniRule"/>
</dbReference>
<dbReference type="PANTHER" id="PTHR10815">
    <property type="entry name" value="METHYLATED-DNA--PROTEIN-CYSTEINE METHYLTRANSFERASE"/>
    <property type="match status" value="1"/>
</dbReference>
<keyword evidence="3 10" id="KW-0963">Cytoplasm</keyword>
<evidence type="ECO:0000256" key="1">
    <source>
        <dbReference type="ARBA" id="ARBA00001286"/>
    </source>
</evidence>
<feature type="binding site" evidence="12">
    <location>
        <position position="67"/>
    </location>
    <ligand>
        <name>DNA</name>
        <dbReference type="ChEBI" id="CHEBI:16991"/>
    </ligand>
</feature>
<dbReference type="PANTHER" id="PTHR10815:SF5">
    <property type="entry name" value="METHYLATED-DNA--PROTEIN-CYSTEINE METHYLTRANSFERASE"/>
    <property type="match status" value="1"/>
</dbReference>
<dbReference type="InterPro" id="IPR036388">
    <property type="entry name" value="WH-like_DNA-bd_sf"/>
</dbReference>
<dbReference type="PROSITE" id="PS00374">
    <property type="entry name" value="MGMT"/>
    <property type="match status" value="1"/>
</dbReference>
<dbReference type="PROSITE" id="PS01124">
    <property type="entry name" value="HTH_ARAC_FAMILY_2"/>
    <property type="match status" value="1"/>
</dbReference>
<reference evidence="15 16" key="2">
    <citation type="submission" date="2017-08" db="EMBL/GenBank/DDBJ databases">
        <title>WGS of novel Burkholderia cepaca complex species.</title>
        <authorList>
            <person name="Lipuma J."/>
            <person name="Spilker T."/>
        </authorList>
    </citation>
    <scope>NUCLEOTIDE SEQUENCE [LARGE SCALE GENOMIC DNA]</scope>
    <source>
        <strain evidence="15 16">AU17325</strain>
    </source>
</reference>
<keyword evidence="8 10" id="KW-0234">DNA repair</keyword>
<evidence type="ECO:0000256" key="4">
    <source>
        <dbReference type="ARBA" id="ARBA00022603"/>
    </source>
</evidence>
<dbReference type="GO" id="GO:0008270">
    <property type="term" value="F:zinc ion binding"/>
    <property type="evidence" value="ECO:0007669"/>
    <property type="project" value="InterPro"/>
</dbReference>
<dbReference type="GO" id="GO:0032259">
    <property type="term" value="P:methylation"/>
    <property type="evidence" value="ECO:0007669"/>
    <property type="project" value="UniProtKB-KW"/>
</dbReference>
<evidence type="ECO:0000256" key="2">
    <source>
        <dbReference type="ARBA" id="ARBA00008711"/>
    </source>
</evidence>
<dbReference type="RefSeq" id="WP_089454027.1">
    <property type="nucleotide sequence ID" value="NZ_NKFA01000027.1"/>
</dbReference>
<evidence type="ECO:0000313" key="16">
    <source>
        <dbReference type="Proteomes" id="UP000214600"/>
    </source>
</evidence>
<proteinExistence type="inferred from homology"/>
<dbReference type="NCBIfam" id="TIGR00589">
    <property type="entry name" value="ogt"/>
    <property type="match status" value="1"/>
</dbReference>
<dbReference type="InterPro" id="IPR001497">
    <property type="entry name" value="MethylDNA_cys_MeTrfase_AS"/>
</dbReference>
<dbReference type="SMART" id="SM00342">
    <property type="entry name" value="HTH_ARAC"/>
    <property type="match status" value="1"/>
</dbReference>